<evidence type="ECO:0000313" key="2">
    <source>
        <dbReference type="EMBL" id="QEV05061.1"/>
    </source>
</evidence>
<dbReference type="Proteomes" id="UP000326041">
    <property type="component" value="Chromosome"/>
</dbReference>
<accession>A0ABX6ATL9</accession>
<protein>
    <submittedName>
        <fullName evidence="2">Uncharacterized protein</fullName>
    </submittedName>
</protein>
<gene>
    <name evidence="2" type="ORF">CP972_04625</name>
</gene>
<feature type="region of interest" description="Disordered" evidence="1">
    <location>
        <begin position="1"/>
        <end position="69"/>
    </location>
</feature>
<organism evidence="2 3">
    <name type="scientific">Streptomyces prasinus</name>
    <dbReference type="NCBI Taxonomy" id="67345"/>
    <lineage>
        <taxon>Bacteria</taxon>
        <taxon>Bacillati</taxon>
        <taxon>Actinomycetota</taxon>
        <taxon>Actinomycetes</taxon>
        <taxon>Kitasatosporales</taxon>
        <taxon>Streptomycetaceae</taxon>
        <taxon>Streptomyces</taxon>
    </lineage>
</organism>
<sequence length="69" mass="7492">MPPDTVVERMPRERPGTGGPPREPARRTAPAASPDGEGARHRTGPPARHRTGPPARHRTGPRTDTRKES</sequence>
<reference evidence="2 3" key="1">
    <citation type="submission" date="2017-09" db="EMBL/GenBank/DDBJ databases">
        <authorList>
            <person name="Lee N."/>
            <person name="Cho B.-K."/>
        </authorList>
    </citation>
    <scope>NUCLEOTIDE SEQUENCE [LARGE SCALE GENOMIC DNA]</scope>
    <source>
        <strain evidence="2 3">ATCC 13879</strain>
    </source>
</reference>
<feature type="compositionally biased region" description="Basic residues" evidence="1">
    <location>
        <begin position="41"/>
        <end position="60"/>
    </location>
</feature>
<name>A0ABX6ATL9_9ACTN</name>
<dbReference type="EMBL" id="CP023697">
    <property type="protein sequence ID" value="QEV05061.1"/>
    <property type="molecule type" value="Genomic_DNA"/>
</dbReference>
<evidence type="ECO:0000256" key="1">
    <source>
        <dbReference type="SAM" id="MobiDB-lite"/>
    </source>
</evidence>
<evidence type="ECO:0000313" key="3">
    <source>
        <dbReference type="Proteomes" id="UP000326041"/>
    </source>
</evidence>
<feature type="compositionally biased region" description="Basic and acidic residues" evidence="1">
    <location>
        <begin position="1"/>
        <end position="15"/>
    </location>
</feature>
<keyword evidence="3" id="KW-1185">Reference proteome</keyword>
<proteinExistence type="predicted"/>